<evidence type="ECO:0000313" key="3">
    <source>
        <dbReference type="Proteomes" id="UP001500582"/>
    </source>
</evidence>
<dbReference type="Proteomes" id="UP001500582">
    <property type="component" value="Unassembled WGS sequence"/>
</dbReference>
<gene>
    <name evidence="2" type="ORF">GCM10023149_28300</name>
</gene>
<reference evidence="3" key="1">
    <citation type="journal article" date="2019" name="Int. J. Syst. Evol. Microbiol.">
        <title>The Global Catalogue of Microorganisms (GCM) 10K type strain sequencing project: providing services to taxonomists for standard genome sequencing and annotation.</title>
        <authorList>
            <consortium name="The Broad Institute Genomics Platform"/>
            <consortium name="The Broad Institute Genome Sequencing Center for Infectious Disease"/>
            <person name="Wu L."/>
            <person name="Ma J."/>
        </authorList>
    </citation>
    <scope>NUCLEOTIDE SEQUENCE [LARGE SCALE GENOMIC DNA]</scope>
    <source>
        <strain evidence="3">JCM 17705</strain>
    </source>
</reference>
<dbReference type="PROSITE" id="PS51257">
    <property type="entry name" value="PROKAR_LIPOPROTEIN"/>
    <property type="match status" value="1"/>
</dbReference>
<dbReference type="RefSeq" id="WP_345211751.1">
    <property type="nucleotide sequence ID" value="NZ_BAABFT010000006.1"/>
</dbReference>
<dbReference type="PANTHER" id="PTHR34219:SF3">
    <property type="entry name" value="BLL7967 PROTEIN"/>
    <property type="match status" value="1"/>
</dbReference>
<accession>A0ABP8GJY3</accession>
<feature type="transmembrane region" description="Helical" evidence="1">
    <location>
        <begin position="203"/>
        <end position="224"/>
    </location>
</feature>
<keyword evidence="1" id="KW-1133">Transmembrane helix</keyword>
<keyword evidence="1" id="KW-0812">Transmembrane</keyword>
<dbReference type="Pfam" id="PF03929">
    <property type="entry name" value="PepSY_TM"/>
    <property type="match status" value="1"/>
</dbReference>
<keyword evidence="1" id="KW-0472">Membrane</keyword>
<dbReference type="PANTHER" id="PTHR34219">
    <property type="entry name" value="IRON-REGULATED INNER MEMBRANE PROTEIN-RELATED"/>
    <property type="match status" value="1"/>
</dbReference>
<protein>
    <submittedName>
        <fullName evidence="2">PepSY-associated TM helix domain-containing protein</fullName>
    </submittedName>
</protein>
<evidence type="ECO:0000313" key="2">
    <source>
        <dbReference type="EMBL" id="GAA4325764.1"/>
    </source>
</evidence>
<proteinExistence type="predicted"/>
<organism evidence="2 3">
    <name type="scientific">Mucilaginibacter gynuensis</name>
    <dbReference type="NCBI Taxonomy" id="1302236"/>
    <lineage>
        <taxon>Bacteria</taxon>
        <taxon>Pseudomonadati</taxon>
        <taxon>Bacteroidota</taxon>
        <taxon>Sphingobacteriia</taxon>
        <taxon>Sphingobacteriales</taxon>
        <taxon>Sphingobacteriaceae</taxon>
        <taxon>Mucilaginibacter</taxon>
    </lineage>
</organism>
<dbReference type="EMBL" id="BAABFT010000006">
    <property type="protein sequence ID" value="GAA4325764.1"/>
    <property type="molecule type" value="Genomic_DNA"/>
</dbReference>
<comment type="caution">
    <text evidence="2">The sequence shown here is derived from an EMBL/GenBank/DDBJ whole genome shotgun (WGS) entry which is preliminary data.</text>
</comment>
<evidence type="ECO:0000256" key="1">
    <source>
        <dbReference type="SAM" id="Phobius"/>
    </source>
</evidence>
<feature type="transmembrane region" description="Helical" evidence="1">
    <location>
        <begin position="12"/>
        <end position="34"/>
    </location>
</feature>
<name>A0ABP8GJY3_9SPHI</name>
<dbReference type="InterPro" id="IPR005625">
    <property type="entry name" value="PepSY-ass_TM"/>
</dbReference>
<sequence>MAKKTFLWLHRWLGLVTGIVVIIVSVTGCINVFADELKEYFYHDRYFRPVENKPVLNFSVLRANAQNALGEKYKISRCEVYPATNRNWVFRASKTNAEAFGHWNYYKYYYRVYINPVSGKVAYVEDTRNEFFQLVLSLHLNLLLGEHIGGMITGVSVACFFVILLSGLVIWWPAKWKKKALKAKVSIKKGTGKKRFNYDLHTVLGFYVLIPALIICITGLVFAFDWADSSVQYLANGAQVVKKRKIPKSTPNANYNWNAIDDAVAGLLNSYPDADVFSIRFREKKTDPFDVQVRLAEKRTHEFEWYYFDRNTGKLLLKYGNENLTGGENIRSMNYDLHTGAYSGISTKILAFIVSFICASLPVTGFIIWYNKRKPRPRSVRHKSVSINAS</sequence>
<keyword evidence="3" id="KW-1185">Reference proteome</keyword>
<feature type="transmembrane region" description="Helical" evidence="1">
    <location>
        <begin position="349"/>
        <end position="371"/>
    </location>
</feature>
<feature type="transmembrane region" description="Helical" evidence="1">
    <location>
        <begin position="148"/>
        <end position="172"/>
    </location>
</feature>